<proteinExistence type="predicted"/>
<comment type="caution">
    <text evidence="2">The sequence shown here is derived from an EMBL/GenBank/DDBJ whole genome shotgun (WGS) entry which is preliminary data.</text>
</comment>
<protein>
    <submittedName>
        <fullName evidence="2">Uncharacterized protein</fullName>
    </submittedName>
</protein>
<sequence>MPSRSRTISPSMNWLVLYPKTFGSISVKMFVNVKSLPAWMSELGLTLIQREGTTWGCETRVSYVMSTTTSRSTPLATVVSVNTATTPAQDEAGRFLSRNMKNNVSLRVRESQRSQTSITPSLGSEPLGSTDPTRNPATLRTDNRVVRASSQTPSTPCSEDCWRGIPTVSTNPVDR</sequence>
<dbReference type="AlphaFoldDB" id="A0A854QCR4"/>
<accession>A0A854QCR4</accession>
<evidence type="ECO:0000313" key="3">
    <source>
        <dbReference type="Proteomes" id="UP000199727"/>
    </source>
</evidence>
<dbReference type="EMBL" id="AMKT01000049">
    <property type="protein sequence ID" value="OXG20105.1"/>
    <property type="molecule type" value="Genomic_DNA"/>
</dbReference>
<feature type="region of interest" description="Disordered" evidence="1">
    <location>
        <begin position="106"/>
        <end position="175"/>
    </location>
</feature>
<name>A0A854QCR4_CRYNE</name>
<organism evidence="2 3">
    <name type="scientific">Cryptococcus neoformans Tu259-1</name>
    <dbReference type="NCBI Taxonomy" id="1230072"/>
    <lineage>
        <taxon>Eukaryota</taxon>
        <taxon>Fungi</taxon>
        <taxon>Dikarya</taxon>
        <taxon>Basidiomycota</taxon>
        <taxon>Agaricomycotina</taxon>
        <taxon>Tremellomycetes</taxon>
        <taxon>Tremellales</taxon>
        <taxon>Cryptococcaceae</taxon>
        <taxon>Cryptococcus</taxon>
        <taxon>Cryptococcus neoformans species complex</taxon>
    </lineage>
</organism>
<feature type="compositionally biased region" description="Polar residues" evidence="1">
    <location>
        <begin position="130"/>
        <end position="140"/>
    </location>
</feature>
<reference evidence="2 3" key="1">
    <citation type="submission" date="2017-06" db="EMBL/GenBank/DDBJ databases">
        <title>Global population genomics of the pathogenic fungus Cryptococcus neoformans var. grubii.</title>
        <authorList>
            <person name="Cuomo C."/>
            <person name="Litvintseva A."/>
            <person name="Chen Y."/>
            <person name="Young S."/>
            <person name="Zeng Q."/>
            <person name="Chapman S."/>
            <person name="Gujja S."/>
            <person name="Saif S."/>
            <person name="Birren B."/>
        </authorList>
    </citation>
    <scope>NUCLEOTIDE SEQUENCE [LARGE SCALE GENOMIC DNA]</scope>
    <source>
        <strain evidence="2 3">Tu259-1</strain>
    </source>
</reference>
<dbReference type="Proteomes" id="UP000199727">
    <property type="component" value="Unassembled WGS sequence"/>
</dbReference>
<evidence type="ECO:0000256" key="1">
    <source>
        <dbReference type="SAM" id="MobiDB-lite"/>
    </source>
</evidence>
<evidence type="ECO:0000313" key="2">
    <source>
        <dbReference type="EMBL" id="OXG20105.1"/>
    </source>
</evidence>
<gene>
    <name evidence="2" type="ORF">C361_04167</name>
</gene>
<feature type="compositionally biased region" description="Polar residues" evidence="1">
    <location>
        <begin position="113"/>
        <end position="122"/>
    </location>
</feature>
<feature type="compositionally biased region" description="Polar residues" evidence="1">
    <location>
        <begin position="148"/>
        <end position="157"/>
    </location>
</feature>